<evidence type="ECO:0008006" key="3">
    <source>
        <dbReference type="Google" id="ProtNLM"/>
    </source>
</evidence>
<name>A0A9X2CPW8_9BACI</name>
<dbReference type="EMBL" id="JAKRYL010000005">
    <property type="protein sequence ID" value="MCL7746697.1"/>
    <property type="molecule type" value="Genomic_DNA"/>
</dbReference>
<organism evidence="1 2">
    <name type="scientific">Halalkalibacter alkaliphilus</name>
    <dbReference type="NCBI Taxonomy" id="2917993"/>
    <lineage>
        <taxon>Bacteria</taxon>
        <taxon>Bacillati</taxon>
        <taxon>Bacillota</taxon>
        <taxon>Bacilli</taxon>
        <taxon>Bacillales</taxon>
        <taxon>Bacillaceae</taxon>
        <taxon>Halalkalibacter</taxon>
    </lineage>
</organism>
<comment type="caution">
    <text evidence="1">The sequence shown here is derived from an EMBL/GenBank/DDBJ whole genome shotgun (WGS) entry which is preliminary data.</text>
</comment>
<evidence type="ECO:0000313" key="1">
    <source>
        <dbReference type="EMBL" id="MCL7746697.1"/>
    </source>
</evidence>
<sequence>MAKQDRMLKQRVEKLRLASMDPEIRMQYEAREKALRDIESIRDDALEEGKLEGKLEGKKEGKEEVALTLLKEGMDIQFVIRMTGLSKEVVEKIATKLDN</sequence>
<evidence type="ECO:0000313" key="2">
    <source>
        <dbReference type="Proteomes" id="UP001139150"/>
    </source>
</evidence>
<gene>
    <name evidence="1" type="ORF">MF646_06110</name>
</gene>
<dbReference type="AlphaFoldDB" id="A0A9X2CPW8"/>
<accession>A0A9X2CPW8</accession>
<protein>
    <recommendedName>
        <fullName evidence="3">Rpn family recombination-promoting nuclease/putative transposase</fullName>
    </recommendedName>
</protein>
<proteinExistence type="predicted"/>
<dbReference type="RefSeq" id="WP_250095613.1">
    <property type="nucleotide sequence ID" value="NZ_JAKRYL010000005.1"/>
</dbReference>
<reference evidence="1" key="1">
    <citation type="submission" date="2022-02" db="EMBL/GenBank/DDBJ databases">
        <title>Halalkalibacter sp. nov. isolated from Lonar Lake, India.</title>
        <authorList>
            <person name="Joshi A."/>
            <person name="Thite S."/>
            <person name="Lodha T."/>
        </authorList>
    </citation>
    <scope>NUCLEOTIDE SEQUENCE</scope>
    <source>
        <strain evidence="1">MEB205</strain>
    </source>
</reference>
<keyword evidence="2" id="KW-1185">Reference proteome</keyword>
<dbReference type="Proteomes" id="UP001139150">
    <property type="component" value="Unassembled WGS sequence"/>
</dbReference>